<dbReference type="EMBL" id="JABDJR010000107">
    <property type="protein sequence ID" value="NNF05686.1"/>
    <property type="molecule type" value="Genomic_DNA"/>
</dbReference>
<dbReference type="SMART" id="SM00091">
    <property type="entry name" value="PAS"/>
    <property type="match status" value="1"/>
</dbReference>
<dbReference type="PANTHER" id="PTHR43065">
    <property type="entry name" value="SENSOR HISTIDINE KINASE"/>
    <property type="match status" value="1"/>
</dbReference>
<evidence type="ECO:0000313" key="11">
    <source>
        <dbReference type="Proteomes" id="UP000547674"/>
    </source>
</evidence>
<keyword evidence="5" id="KW-0547">Nucleotide-binding</keyword>
<evidence type="ECO:0000256" key="8">
    <source>
        <dbReference type="ARBA" id="ARBA00023012"/>
    </source>
</evidence>
<evidence type="ECO:0000256" key="3">
    <source>
        <dbReference type="ARBA" id="ARBA00022553"/>
    </source>
</evidence>
<protein>
    <recommendedName>
        <fullName evidence="2">histidine kinase</fullName>
        <ecNumber evidence="2">2.7.13.3</ecNumber>
    </recommendedName>
</protein>
<sequence length="367" mass="40428">MTRIIEEIVSGFPGPVILLDSNHKILRANASAELLFDAGPGQLTDQLTTELFVSNESNDVLADLLQDNKLDIGLTLPSGNRAVVSMNAQALPEDKIAIFLTDHTELYSLRSQAQNKNKFAELGELSAGIAHEIRNPLAGIGASAQVLRGRLQGEHEELLGVILHESARLERLVSSLLKYARPPRPKMQKTLIHEPVERALGLIDQRAEKQGVALSTKREGELPGIWIDPDLMEQVFLNLMQNALEAMPSGGNLAINTRTVSRPAYVRKTPGRRREDASLPKPTQPQALNWVEVEIADSGPGIAEDIQDRIFRPFFTTRSEGTGLGLPICRSIVQQHAGQLLLENLDPGTVFRVALPIEKRSGQRRRQ</sequence>
<dbReference type="GO" id="GO:0000155">
    <property type="term" value="F:phosphorelay sensor kinase activity"/>
    <property type="evidence" value="ECO:0007669"/>
    <property type="project" value="InterPro"/>
</dbReference>
<dbReference type="SMART" id="SM00388">
    <property type="entry name" value="HisKA"/>
    <property type="match status" value="1"/>
</dbReference>
<evidence type="ECO:0000313" key="10">
    <source>
        <dbReference type="EMBL" id="NNF05686.1"/>
    </source>
</evidence>
<keyword evidence="7" id="KW-0067">ATP-binding</keyword>
<dbReference type="InterPro" id="IPR036890">
    <property type="entry name" value="HATPase_C_sf"/>
</dbReference>
<dbReference type="PRINTS" id="PR00344">
    <property type="entry name" value="BCTRLSENSOR"/>
</dbReference>
<dbReference type="InterPro" id="IPR003661">
    <property type="entry name" value="HisK_dim/P_dom"/>
</dbReference>
<dbReference type="Gene3D" id="3.30.565.10">
    <property type="entry name" value="Histidine kinase-like ATPase, C-terminal domain"/>
    <property type="match status" value="1"/>
</dbReference>
<dbReference type="InterPro" id="IPR000014">
    <property type="entry name" value="PAS"/>
</dbReference>
<dbReference type="GO" id="GO:0005524">
    <property type="term" value="F:ATP binding"/>
    <property type="evidence" value="ECO:0007669"/>
    <property type="project" value="UniProtKB-KW"/>
</dbReference>
<dbReference type="CDD" id="cd00082">
    <property type="entry name" value="HisKA"/>
    <property type="match status" value="1"/>
</dbReference>
<dbReference type="InterPro" id="IPR013767">
    <property type="entry name" value="PAS_fold"/>
</dbReference>
<evidence type="ECO:0000256" key="2">
    <source>
        <dbReference type="ARBA" id="ARBA00012438"/>
    </source>
</evidence>
<dbReference type="PANTHER" id="PTHR43065:SF10">
    <property type="entry name" value="PEROXIDE STRESS-ACTIVATED HISTIDINE KINASE MAK3"/>
    <property type="match status" value="1"/>
</dbReference>
<name>A0A7Y2E5Q9_UNCEI</name>
<dbReference type="InterPro" id="IPR036097">
    <property type="entry name" value="HisK_dim/P_sf"/>
</dbReference>
<dbReference type="Proteomes" id="UP000547674">
    <property type="component" value="Unassembled WGS sequence"/>
</dbReference>
<dbReference type="EC" id="2.7.13.3" evidence="2"/>
<keyword evidence="4" id="KW-0808">Transferase</keyword>
<evidence type="ECO:0000256" key="5">
    <source>
        <dbReference type="ARBA" id="ARBA00022741"/>
    </source>
</evidence>
<reference evidence="10 11" key="1">
    <citation type="submission" date="2020-03" db="EMBL/GenBank/DDBJ databases">
        <title>Metabolic flexibility allows generalist bacteria to become dominant in a frequently disturbed ecosystem.</title>
        <authorList>
            <person name="Chen Y.-J."/>
            <person name="Leung P.M."/>
            <person name="Bay S.K."/>
            <person name="Hugenholtz P."/>
            <person name="Kessler A.J."/>
            <person name="Shelley G."/>
            <person name="Waite D.W."/>
            <person name="Cook P.L."/>
            <person name="Greening C."/>
        </authorList>
    </citation>
    <scope>NUCLEOTIDE SEQUENCE [LARGE SCALE GENOMIC DNA]</scope>
    <source>
        <strain evidence="10">SS_bin_28</strain>
    </source>
</reference>
<dbReference type="AlphaFoldDB" id="A0A7Y2E5Q9"/>
<comment type="caution">
    <text evidence="10">The sequence shown here is derived from an EMBL/GenBank/DDBJ whole genome shotgun (WGS) entry which is preliminary data.</text>
</comment>
<proteinExistence type="predicted"/>
<comment type="catalytic activity">
    <reaction evidence="1">
        <text>ATP + protein L-histidine = ADP + protein N-phospho-L-histidine.</text>
        <dbReference type="EC" id="2.7.13.3"/>
    </reaction>
</comment>
<dbReference type="Pfam" id="PF00512">
    <property type="entry name" value="HisKA"/>
    <property type="match status" value="1"/>
</dbReference>
<dbReference type="CDD" id="cd00130">
    <property type="entry name" value="PAS"/>
    <property type="match status" value="1"/>
</dbReference>
<accession>A0A7Y2E5Q9</accession>
<evidence type="ECO:0000259" key="9">
    <source>
        <dbReference type="PROSITE" id="PS50109"/>
    </source>
</evidence>
<dbReference type="PROSITE" id="PS50109">
    <property type="entry name" value="HIS_KIN"/>
    <property type="match status" value="1"/>
</dbReference>
<dbReference type="InterPro" id="IPR003594">
    <property type="entry name" value="HATPase_dom"/>
</dbReference>
<dbReference type="Pfam" id="PF00989">
    <property type="entry name" value="PAS"/>
    <property type="match status" value="1"/>
</dbReference>
<gene>
    <name evidence="10" type="ORF">HKN21_02890</name>
</gene>
<dbReference type="GO" id="GO:0006355">
    <property type="term" value="P:regulation of DNA-templated transcription"/>
    <property type="evidence" value="ECO:0007669"/>
    <property type="project" value="InterPro"/>
</dbReference>
<dbReference type="InterPro" id="IPR005467">
    <property type="entry name" value="His_kinase_dom"/>
</dbReference>
<organism evidence="10 11">
    <name type="scientific">Eiseniibacteriota bacterium</name>
    <dbReference type="NCBI Taxonomy" id="2212470"/>
    <lineage>
        <taxon>Bacteria</taxon>
        <taxon>Candidatus Eiseniibacteriota</taxon>
    </lineage>
</organism>
<dbReference type="Gene3D" id="1.10.287.130">
    <property type="match status" value="1"/>
</dbReference>
<feature type="domain" description="Histidine kinase" evidence="9">
    <location>
        <begin position="128"/>
        <end position="359"/>
    </location>
</feature>
<evidence type="ECO:0000256" key="4">
    <source>
        <dbReference type="ARBA" id="ARBA00022679"/>
    </source>
</evidence>
<evidence type="ECO:0000256" key="1">
    <source>
        <dbReference type="ARBA" id="ARBA00000085"/>
    </source>
</evidence>
<keyword evidence="8" id="KW-0902">Two-component regulatory system</keyword>
<keyword evidence="6" id="KW-0418">Kinase</keyword>
<keyword evidence="3" id="KW-0597">Phosphoprotein</keyword>
<evidence type="ECO:0000256" key="7">
    <source>
        <dbReference type="ARBA" id="ARBA00022840"/>
    </source>
</evidence>
<dbReference type="SUPFAM" id="SSF47384">
    <property type="entry name" value="Homodimeric domain of signal transducing histidine kinase"/>
    <property type="match status" value="1"/>
</dbReference>
<dbReference type="InterPro" id="IPR004358">
    <property type="entry name" value="Sig_transdc_His_kin-like_C"/>
</dbReference>
<dbReference type="SMART" id="SM00387">
    <property type="entry name" value="HATPase_c"/>
    <property type="match status" value="1"/>
</dbReference>
<dbReference type="Pfam" id="PF02518">
    <property type="entry name" value="HATPase_c"/>
    <property type="match status" value="1"/>
</dbReference>
<dbReference type="SUPFAM" id="SSF55874">
    <property type="entry name" value="ATPase domain of HSP90 chaperone/DNA topoisomerase II/histidine kinase"/>
    <property type="match status" value="1"/>
</dbReference>
<evidence type="ECO:0000256" key="6">
    <source>
        <dbReference type="ARBA" id="ARBA00022777"/>
    </source>
</evidence>